<evidence type="ECO:0000313" key="6">
    <source>
        <dbReference type="Proteomes" id="UP000663889"/>
    </source>
</evidence>
<dbReference type="EMBL" id="CAJOBE010002029">
    <property type="protein sequence ID" value="CAF3793806.1"/>
    <property type="molecule type" value="Genomic_DNA"/>
</dbReference>
<proteinExistence type="predicted"/>
<dbReference type="SUPFAM" id="SSF49785">
    <property type="entry name" value="Galactose-binding domain-like"/>
    <property type="match status" value="1"/>
</dbReference>
<dbReference type="SUPFAM" id="SSF53756">
    <property type="entry name" value="UDP-Glycosyltransferase/glycogen phosphorylase"/>
    <property type="match status" value="1"/>
</dbReference>
<dbReference type="Pfam" id="PF03033">
    <property type="entry name" value="Glyco_transf_28"/>
    <property type="match status" value="1"/>
</dbReference>
<dbReference type="FunFam" id="3.40.50.2000:FF:000009">
    <property type="entry name" value="Sterol 3-beta-glucosyltransferase UGT80A2"/>
    <property type="match status" value="1"/>
</dbReference>
<dbReference type="CDD" id="cd03784">
    <property type="entry name" value="GT1_Gtf-like"/>
    <property type="match status" value="1"/>
</dbReference>
<feature type="domain" description="Erythromycin biosynthesis protein CIII-like C-terminal" evidence="3">
    <location>
        <begin position="551"/>
        <end position="660"/>
    </location>
</feature>
<dbReference type="InterPro" id="IPR050426">
    <property type="entry name" value="Glycosyltransferase_28"/>
</dbReference>
<dbReference type="InterPro" id="IPR008979">
    <property type="entry name" value="Galactose-bd-like_sf"/>
</dbReference>
<dbReference type="InterPro" id="IPR002213">
    <property type="entry name" value="UDP_glucos_trans"/>
</dbReference>
<dbReference type="GO" id="GO:0016906">
    <property type="term" value="F:sterol 3-beta-glucosyltransferase activity"/>
    <property type="evidence" value="ECO:0007669"/>
    <property type="project" value="UniProtKB-ARBA"/>
</dbReference>
<sequence length="1018" mass="113593">MEAHQEDLTNINFDTDWKCYCQLTNEENMVTAAHNADISHGWSSINLPHILDTNKSRKFKETNLYKWWYCKQFDYTSIDKHIHLIFEPYDDQNDSSISTDITGTIWLNNTQIFSGLFISLTNPIELPSKLLCKENILVICCLNSTLSLHANLILHGKIICATGQVNVTEELVNKNTTQKQKENEILDYTISLDDTSGRIDVMFKSKKKYKAPLKSVASSPQLIEYNRNEKRIDENKEEPKDDLLIPRLAIVILIVGTRGDVQPFIALGQALRAKGHRVRLATHETFRSFVRGNGLEFYPLGGDPVDLISFMVKNTGIIPSMDSIMAGDVSKKRRSLSDILASTWQACVANDDETDMPFTAEAIIANPPSFGHIHCAEKLQIPLHIMFTMPWTPTTAFPHPLSNIDNSRGSRKIINRYSYDVIEMLTWTGMRDIINNFRKKTLSLSTLNTSQAINVLNDERVPHTYCWSPSLVAKPNDWGEHINVSGFFFLDLGTTYTNPPQDLLDFLQFNDEKPIYIGFGSIAGHDSRRILAIVIDALIQTGYRAVLSGLASDTDHLPPNIFKIGNVPHDWLFQHVSAVCHHGGAGTTAAGLRAGKPTIVVPFFGDQFFWGTIIAKSGAGPQPIPGKSITTDQLIQAFHFVHQSTTRVAAEHLRDSILKEDGCTAAVHAFHANLPLTRMHSDLEPTFAACYRSDKYRLQISRPVAQVLVSANVLEEAQFRPHVTREWHFKHDNHMHIIMHGFYEHSQKAFSTVFIDTASELKRTASSENINRRALEGAGTIAKGIGLGIGHLTIGSLSLYGELTDVLDRVPYLYDPYSDSKARPRPIVIDFKSGAKAAGLILWNGWKEGVTGVITQPRAGYKRHGIAGGVAGSLIATVNIWMKPGLSTLSSLTWLSRGVYASVGNVLESYKKEGRRISPKIFGVTSSSSSVSNEEIQNENDKEISLTAKIAANNSGFHPKVCQTIIDEFKKIKAEHEQHRNSSSTKKKCPVALFSNDNKIKRSSSSDVRVTVSRRFKD</sequence>
<dbReference type="Proteomes" id="UP000663874">
    <property type="component" value="Unassembled WGS sequence"/>
</dbReference>
<gene>
    <name evidence="5" type="ORF">FNK824_LOCUS14597</name>
    <name evidence="4" type="ORF">SEV965_LOCUS16085</name>
</gene>
<comment type="caution">
    <text evidence="4">The sequence shown here is derived from an EMBL/GenBank/DDBJ whole genome shotgun (WGS) entry which is preliminary data.</text>
</comment>
<protein>
    <submittedName>
        <fullName evidence="4">Uncharacterized protein</fullName>
    </submittedName>
</protein>
<dbReference type="Gene3D" id="2.60.120.260">
    <property type="entry name" value="Galactose-binding domain-like"/>
    <property type="match status" value="1"/>
</dbReference>
<evidence type="ECO:0000259" key="3">
    <source>
        <dbReference type="Pfam" id="PF06722"/>
    </source>
</evidence>
<keyword evidence="1" id="KW-0808">Transferase</keyword>
<dbReference type="FunFam" id="3.40.50.2000:FF:000163">
    <property type="entry name" value="Sterol 3-beta-glucosyltransferase"/>
    <property type="match status" value="1"/>
</dbReference>
<dbReference type="Proteomes" id="UP000663889">
    <property type="component" value="Unassembled WGS sequence"/>
</dbReference>
<reference evidence="4" key="1">
    <citation type="submission" date="2021-02" db="EMBL/GenBank/DDBJ databases">
        <authorList>
            <person name="Nowell W R."/>
        </authorList>
    </citation>
    <scope>NUCLEOTIDE SEQUENCE</scope>
</reference>
<evidence type="ECO:0000313" key="4">
    <source>
        <dbReference type="EMBL" id="CAF1105173.1"/>
    </source>
</evidence>
<evidence type="ECO:0000313" key="5">
    <source>
        <dbReference type="EMBL" id="CAF3793806.1"/>
    </source>
</evidence>
<dbReference type="GO" id="GO:0005975">
    <property type="term" value="P:carbohydrate metabolic process"/>
    <property type="evidence" value="ECO:0007669"/>
    <property type="project" value="InterPro"/>
</dbReference>
<dbReference type="EMBL" id="CAJNOU010000867">
    <property type="protein sequence ID" value="CAF1105173.1"/>
    <property type="molecule type" value="Genomic_DNA"/>
</dbReference>
<dbReference type="InterPro" id="IPR010610">
    <property type="entry name" value="EryCIII-like_C"/>
</dbReference>
<dbReference type="PANTHER" id="PTHR48050">
    <property type="entry name" value="STEROL 3-BETA-GLUCOSYLTRANSFERASE"/>
    <property type="match status" value="1"/>
</dbReference>
<evidence type="ECO:0000259" key="2">
    <source>
        <dbReference type="Pfam" id="PF03033"/>
    </source>
</evidence>
<dbReference type="InterPro" id="IPR004276">
    <property type="entry name" value="GlycoTrans_28_N"/>
</dbReference>
<accession>A0A814PAK4</accession>
<dbReference type="AlphaFoldDB" id="A0A814PAK4"/>
<organism evidence="4 6">
    <name type="scientific">Rotaria sordida</name>
    <dbReference type="NCBI Taxonomy" id="392033"/>
    <lineage>
        <taxon>Eukaryota</taxon>
        <taxon>Metazoa</taxon>
        <taxon>Spiralia</taxon>
        <taxon>Gnathifera</taxon>
        <taxon>Rotifera</taxon>
        <taxon>Eurotatoria</taxon>
        <taxon>Bdelloidea</taxon>
        <taxon>Philodinida</taxon>
        <taxon>Philodinidae</taxon>
        <taxon>Rotaria</taxon>
    </lineage>
</organism>
<dbReference type="PANTHER" id="PTHR48050:SF13">
    <property type="entry name" value="STEROL 3-BETA-GLUCOSYLTRANSFERASE UGT80A2"/>
    <property type="match status" value="1"/>
</dbReference>
<dbReference type="Pfam" id="PF06722">
    <property type="entry name" value="EryCIII-like_C"/>
    <property type="match status" value="1"/>
</dbReference>
<name>A0A814PAK4_9BILA</name>
<dbReference type="Gene3D" id="3.40.50.2000">
    <property type="entry name" value="Glycogen Phosphorylase B"/>
    <property type="match status" value="2"/>
</dbReference>
<feature type="domain" description="Glycosyltransferase family 28 N-terminal" evidence="2">
    <location>
        <begin position="250"/>
        <end position="398"/>
    </location>
</feature>
<evidence type="ECO:0000256" key="1">
    <source>
        <dbReference type="ARBA" id="ARBA00022679"/>
    </source>
</evidence>